<reference evidence="2" key="1">
    <citation type="submission" date="2016-12" db="EMBL/GenBank/DDBJ databases">
        <title>Comparative genomics of four Isosphaeraceae planctomycetes: a common pool of plasmids and glycoside hydrolase genes.</title>
        <authorList>
            <person name="Ivanova A."/>
        </authorList>
    </citation>
    <scope>NUCLEOTIDE SEQUENCE [LARGE SCALE GENOMIC DNA]</scope>
    <source>
        <strain evidence="2">PX4</strain>
    </source>
</reference>
<dbReference type="RefSeq" id="WP_076349856.1">
    <property type="nucleotide sequence ID" value="NZ_CP019082.1"/>
</dbReference>
<gene>
    <name evidence="1" type="ORF">BSF38_05094</name>
</gene>
<dbReference type="AlphaFoldDB" id="A0A1U7CX41"/>
<accession>A0A1U7CX41</accession>
<proteinExistence type="predicted"/>
<dbReference type="KEGG" id="pbor:BSF38_05094"/>
<evidence type="ECO:0000313" key="2">
    <source>
        <dbReference type="Proteomes" id="UP000186309"/>
    </source>
</evidence>
<sequence>MIERGIMHGVKDWAAETFPAYKAILNGHGQQPRLTLQNRARWNDAVTLYFEQEGITFLAETIKNKRLAMLVSNYSKMLSKSASQGTTHEIEFQVQYADIGFLEQLETYLKAKLGA</sequence>
<keyword evidence="2" id="KW-1185">Reference proteome</keyword>
<name>A0A1U7CX41_9BACT</name>
<dbReference type="STRING" id="1387353.BSF38_05094"/>
<protein>
    <submittedName>
        <fullName evidence="1">Uncharacterized protein</fullName>
    </submittedName>
</protein>
<organism evidence="1 2">
    <name type="scientific">Paludisphaera borealis</name>
    <dbReference type="NCBI Taxonomy" id="1387353"/>
    <lineage>
        <taxon>Bacteria</taxon>
        <taxon>Pseudomonadati</taxon>
        <taxon>Planctomycetota</taxon>
        <taxon>Planctomycetia</taxon>
        <taxon>Isosphaerales</taxon>
        <taxon>Isosphaeraceae</taxon>
        <taxon>Paludisphaera</taxon>
    </lineage>
</organism>
<dbReference type="EMBL" id="CP019082">
    <property type="protein sequence ID" value="APW63522.1"/>
    <property type="molecule type" value="Genomic_DNA"/>
</dbReference>
<dbReference type="Proteomes" id="UP000186309">
    <property type="component" value="Chromosome"/>
</dbReference>
<evidence type="ECO:0000313" key="1">
    <source>
        <dbReference type="EMBL" id="APW63522.1"/>
    </source>
</evidence>